<dbReference type="PROSITE" id="PS00922">
    <property type="entry name" value="TRANSGLYCOSYLASE"/>
    <property type="match status" value="1"/>
</dbReference>
<dbReference type="InterPro" id="IPR023346">
    <property type="entry name" value="Lysozyme-like_dom_sf"/>
</dbReference>
<feature type="domain" description="LysM" evidence="1">
    <location>
        <begin position="540"/>
        <end position="584"/>
    </location>
</feature>
<organism evidence="2">
    <name type="scientific">hydrothermal vent metagenome</name>
    <dbReference type="NCBI Taxonomy" id="652676"/>
    <lineage>
        <taxon>unclassified sequences</taxon>
        <taxon>metagenomes</taxon>
        <taxon>ecological metagenomes</taxon>
    </lineage>
</organism>
<dbReference type="GO" id="GO:0016020">
    <property type="term" value="C:membrane"/>
    <property type="evidence" value="ECO:0007669"/>
    <property type="project" value="InterPro"/>
</dbReference>
<protein>
    <submittedName>
        <fullName evidence="2">Membrane-bound lytic murein transglycosylase D</fullName>
    </submittedName>
</protein>
<accession>A0A3B1BTK4</accession>
<feature type="non-terminal residue" evidence="2">
    <location>
        <position position="735"/>
    </location>
</feature>
<dbReference type="CDD" id="cd00118">
    <property type="entry name" value="LysM"/>
    <property type="match status" value="4"/>
</dbReference>
<dbReference type="GO" id="GO:0008932">
    <property type="term" value="F:lytic endotransglycosylase activity"/>
    <property type="evidence" value="ECO:0007669"/>
    <property type="project" value="TreeGrafter"/>
</dbReference>
<name>A0A3B1BTK4_9ZZZZ</name>
<evidence type="ECO:0000259" key="1">
    <source>
        <dbReference type="PROSITE" id="PS51782"/>
    </source>
</evidence>
<dbReference type="PANTHER" id="PTHR33734:SF22">
    <property type="entry name" value="MEMBRANE-BOUND LYTIC MUREIN TRANSGLYCOSYLASE D"/>
    <property type="match status" value="1"/>
</dbReference>
<dbReference type="PROSITE" id="PS51782">
    <property type="entry name" value="LYSM"/>
    <property type="match status" value="4"/>
</dbReference>
<dbReference type="PANTHER" id="PTHR33734">
    <property type="entry name" value="LYSM DOMAIN-CONTAINING GPI-ANCHORED PROTEIN 2"/>
    <property type="match status" value="1"/>
</dbReference>
<feature type="domain" description="LysM" evidence="1">
    <location>
        <begin position="428"/>
        <end position="472"/>
    </location>
</feature>
<dbReference type="SUPFAM" id="SSF54106">
    <property type="entry name" value="LysM domain"/>
    <property type="match status" value="4"/>
</dbReference>
<dbReference type="InterPro" id="IPR008258">
    <property type="entry name" value="Transglycosylase_SLT_dom_1"/>
</dbReference>
<dbReference type="Gene3D" id="1.10.530.10">
    <property type="match status" value="1"/>
</dbReference>
<feature type="domain" description="LysM" evidence="1">
    <location>
        <begin position="689"/>
        <end position="732"/>
    </location>
</feature>
<evidence type="ECO:0000313" key="2">
    <source>
        <dbReference type="EMBL" id="VAX21626.1"/>
    </source>
</evidence>
<feature type="domain" description="LysM" evidence="1">
    <location>
        <begin position="618"/>
        <end position="661"/>
    </location>
</feature>
<dbReference type="SUPFAM" id="SSF53955">
    <property type="entry name" value="Lysozyme-like"/>
    <property type="match status" value="1"/>
</dbReference>
<dbReference type="CDD" id="cd16894">
    <property type="entry name" value="MltD-like"/>
    <property type="match status" value="1"/>
</dbReference>
<dbReference type="InterPro" id="IPR000189">
    <property type="entry name" value="Transglyc_AS"/>
</dbReference>
<dbReference type="AlphaFoldDB" id="A0A3B1BTK4"/>
<sequence>MKKFILVLFSIILLLLFNSCSVFEKSAKNEEPTAIIDSTALDPSLLVNELMEEARLKYIDALASQDIGFTEGAIKSYEVSLKIINRLSYYPYIEENDAYNELENSIVEDYQSYLNSLDKIPPDLSISAYEEWMNNAAPELTLEDTLSDADDSSNAKVKNVIVVGDFPLEVNRYVENYIEYFTGKGRPHMQIWLERSGKYFPMMAKVFAEENVPQQLIFLSMPESGLNPKARSWAKAVGMWQFMRYTGKIYDLKIDFYIDERRDPEKASRAAAKYLRDLYTSLGDWYAAIAAYNCGEGRVRRAMRRSGSKSYWKYRRFLPRETRNYVPQYIAVTMIGSNPAYYGFENIRYQRSIETATYKLHEPIDLNVISKCAGVELSMIKELNPEILQHHTPPDYYGGYKIRVPAITYDYFVENLKNVPDEAKLQYVIHAVRTGETLSGIAYKYKVSLSRLANINNMSTRSRIYPRQKLKIPISNFKESDFTVSTDEMPAVDELTYYQENAPYELHINTTGDVDKYKKLYANAMNDSVEVIIPKDRALINYSVKRGDNLVNIADLFNIRVSDVRNWNNLPYTSSIYVGQKLNIYVPKDKKKYYASINSMNRSQKLSVIYGNSGEEWITHRIRRGETLSHIAIKYGVSVRNLKKWNNLRTSRITAGKKLHIYTGSSKQVASYNGKSSRSSSTVPTGNYVTYKIRKGDTISQIAEKYGVSSSQLRKWNNIRRNKIVTGKTLKIYGK</sequence>
<dbReference type="SMART" id="SM00257">
    <property type="entry name" value="LysM"/>
    <property type="match status" value="4"/>
</dbReference>
<dbReference type="Pfam" id="PF01464">
    <property type="entry name" value="SLT"/>
    <property type="match status" value="1"/>
</dbReference>
<dbReference type="InterPro" id="IPR018392">
    <property type="entry name" value="LysM"/>
</dbReference>
<proteinExistence type="predicted"/>
<dbReference type="GO" id="GO:0000270">
    <property type="term" value="P:peptidoglycan metabolic process"/>
    <property type="evidence" value="ECO:0007669"/>
    <property type="project" value="InterPro"/>
</dbReference>
<dbReference type="Pfam" id="PF01476">
    <property type="entry name" value="LysM"/>
    <property type="match status" value="4"/>
</dbReference>
<dbReference type="InterPro" id="IPR036779">
    <property type="entry name" value="LysM_dom_sf"/>
</dbReference>
<dbReference type="Gene3D" id="3.10.350.10">
    <property type="entry name" value="LysM domain"/>
    <property type="match status" value="4"/>
</dbReference>
<dbReference type="EMBL" id="UOGD01000200">
    <property type="protein sequence ID" value="VAX21626.1"/>
    <property type="molecule type" value="Genomic_DNA"/>
</dbReference>
<gene>
    <name evidence="2" type="ORF">MNBD_IGNAVI01-1008</name>
</gene>
<reference evidence="2" key="1">
    <citation type="submission" date="2018-06" db="EMBL/GenBank/DDBJ databases">
        <authorList>
            <person name="Zhirakovskaya E."/>
        </authorList>
    </citation>
    <scope>NUCLEOTIDE SEQUENCE</scope>
</reference>